<name>A0A822FZG6_9BILA</name>
<feature type="non-terminal residue" evidence="2">
    <location>
        <position position="63"/>
    </location>
</feature>
<dbReference type="AlphaFoldDB" id="A0A822FZG6"/>
<sequence length="63" mass="7306">PQDFYEMQEEIERQKTALMDKGKRKETVDVSDERAGENREARSTDTKTSTTKLKGAKAMRVER</sequence>
<comment type="caution">
    <text evidence="2">The sequence shown here is derived from an EMBL/GenBank/DDBJ whole genome shotgun (WGS) entry which is preliminary data.</text>
</comment>
<reference evidence="2" key="1">
    <citation type="submission" date="2021-02" db="EMBL/GenBank/DDBJ databases">
        <authorList>
            <person name="Nowell W R."/>
        </authorList>
    </citation>
    <scope>NUCLEOTIDE SEQUENCE</scope>
</reference>
<evidence type="ECO:0000256" key="1">
    <source>
        <dbReference type="SAM" id="MobiDB-lite"/>
    </source>
</evidence>
<accession>A0A822FZG6</accession>
<dbReference type="EMBL" id="CAJOBR010086759">
    <property type="protein sequence ID" value="CAF5133977.1"/>
    <property type="molecule type" value="Genomic_DNA"/>
</dbReference>
<evidence type="ECO:0000313" key="3">
    <source>
        <dbReference type="Proteomes" id="UP000663848"/>
    </source>
</evidence>
<gene>
    <name evidence="2" type="ORF">QYT958_LOCUS47088</name>
</gene>
<feature type="non-terminal residue" evidence="2">
    <location>
        <position position="1"/>
    </location>
</feature>
<organism evidence="2 3">
    <name type="scientific">Rotaria socialis</name>
    <dbReference type="NCBI Taxonomy" id="392032"/>
    <lineage>
        <taxon>Eukaryota</taxon>
        <taxon>Metazoa</taxon>
        <taxon>Spiralia</taxon>
        <taxon>Gnathifera</taxon>
        <taxon>Rotifera</taxon>
        <taxon>Eurotatoria</taxon>
        <taxon>Bdelloidea</taxon>
        <taxon>Philodinida</taxon>
        <taxon>Philodinidae</taxon>
        <taxon>Rotaria</taxon>
    </lineage>
</organism>
<feature type="region of interest" description="Disordered" evidence="1">
    <location>
        <begin position="14"/>
        <end position="63"/>
    </location>
</feature>
<evidence type="ECO:0000313" key="2">
    <source>
        <dbReference type="EMBL" id="CAF5133977.1"/>
    </source>
</evidence>
<feature type="compositionally biased region" description="Basic and acidic residues" evidence="1">
    <location>
        <begin position="14"/>
        <end position="45"/>
    </location>
</feature>
<proteinExistence type="predicted"/>
<dbReference type="Proteomes" id="UP000663848">
    <property type="component" value="Unassembled WGS sequence"/>
</dbReference>
<protein>
    <submittedName>
        <fullName evidence="2">Uncharacterized protein</fullName>
    </submittedName>
</protein>